<dbReference type="Pfam" id="PF03553">
    <property type="entry name" value="Na_H_antiporter"/>
    <property type="match status" value="1"/>
</dbReference>
<keyword evidence="4" id="KW-1003">Cell membrane</keyword>
<evidence type="ECO:0000313" key="11">
    <source>
        <dbReference type="EMBL" id="QXM06224.1"/>
    </source>
</evidence>
<evidence type="ECO:0000256" key="9">
    <source>
        <dbReference type="SAM" id="Phobius"/>
    </source>
</evidence>
<evidence type="ECO:0000256" key="6">
    <source>
        <dbReference type="ARBA" id="ARBA00022989"/>
    </source>
</evidence>
<evidence type="ECO:0000256" key="8">
    <source>
        <dbReference type="ARBA" id="ARBA00038435"/>
    </source>
</evidence>
<reference evidence="11" key="1">
    <citation type="submission" date="2021-07" db="EMBL/GenBank/DDBJ databases">
        <title>Complete genome sequence of Crassaminicella sp. 143-21, isolated from a deep-sea hydrothermal vent.</title>
        <authorList>
            <person name="Li X."/>
        </authorList>
    </citation>
    <scope>NUCLEOTIDE SEQUENCE</scope>
    <source>
        <strain evidence="11">143-21</strain>
    </source>
</reference>
<dbReference type="InterPro" id="IPR018461">
    <property type="entry name" value="Na/H_Antiport_NhaC-like_C"/>
</dbReference>
<feature type="transmembrane region" description="Helical" evidence="9">
    <location>
        <begin position="9"/>
        <end position="29"/>
    </location>
</feature>
<dbReference type="PANTHER" id="PTHR33451">
    <property type="entry name" value="MALATE-2H(+)/NA(+)-LACTATE ANTIPORTER"/>
    <property type="match status" value="1"/>
</dbReference>
<dbReference type="Proteomes" id="UP000886818">
    <property type="component" value="Chromosome"/>
</dbReference>
<dbReference type="EMBL" id="CP078093">
    <property type="protein sequence ID" value="QXM06224.1"/>
    <property type="molecule type" value="Genomic_DNA"/>
</dbReference>
<protein>
    <submittedName>
        <fullName evidence="11">Sodium:proton antiporter</fullName>
    </submittedName>
</protein>
<dbReference type="InterPro" id="IPR052180">
    <property type="entry name" value="NhaC_Na-H+_Antiporter"/>
</dbReference>
<evidence type="ECO:0000256" key="7">
    <source>
        <dbReference type="ARBA" id="ARBA00023136"/>
    </source>
</evidence>
<keyword evidence="7 9" id="KW-0472">Membrane</keyword>
<evidence type="ECO:0000256" key="5">
    <source>
        <dbReference type="ARBA" id="ARBA00022692"/>
    </source>
</evidence>
<dbReference type="PANTHER" id="PTHR33451:SF3">
    <property type="entry name" value="MALATE-2H(+)_NA(+)-LACTATE ANTIPORTER"/>
    <property type="match status" value="1"/>
</dbReference>
<dbReference type="RefSeq" id="WP_218282920.1">
    <property type="nucleotide sequence ID" value="NZ_CP078093.1"/>
</dbReference>
<feature type="transmembrane region" description="Helical" evidence="9">
    <location>
        <begin position="188"/>
        <end position="206"/>
    </location>
</feature>
<feature type="transmembrane region" description="Helical" evidence="9">
    <location>
        <begin position="226"/>
        <end position="247"/>
    </location>
</feature>
<accession>A0ABX8RAY9</accession>
<feature type="transmembrane region" description="Helical" evidence="9">
    <location>
        <begin position="106"/>
        <end position="136"/>
    </location>
</feature>
<evidence type="ECO:0000259" key="10">
    <source>
        <dbReference type="Pfam" id="PF03553"/>
    </source>
</evidence>
<organism evidence="11 12">
    <name type="scientific">Crassaminicella indica</name>
    <dbReference type="NCBI Taxonomy" id="2855394"/>
    <lineage>
        <taxon>Bacteria</taxon>
        <taxon>Bacillati</taxon>
        <taxon>Bacillota</taxon>
        <taxon>Clostridia</taxon>
        <taxon>Eubacteriales</taxon>
        <taxon>Clostridiaceae</taxon>
        <taxon>Crassaminicella</taxon>
    </lineage>
</organism>
<comment type="similarity">
    <text evidence="8">Belongs to the NhaC Na(+)/H(+) (TC 2.A.35) antiporter family.</text>
</comment>
<feature type="transmembrane region" description="Helical" evidence="9">
    <location>
        <begin position="68"/>
        <end position="86"/>
    </location>
</feature>
<evidence type="ECO:0000313" key="12">
    <source>
        <dbReference type="Proteomes" id="UP000886818"/>
    </source>
</evidence>
<feature type="transmembrane region" description="Helical" evidence="9">
    <location>
        <begin position="305"/>
        <end position="325"/>
    </location>
</feature>
<evidence type="ECO:0000256" key="4">
    <source>
        <dbReference type="ARBA" id="ARBA00022475"/>
    </source>
</evidence>
<feature type="transmembrane region" description="Helical" evidence="9">
    <location>
        <begin position="354"/>
        <end position="374"/>
    </location>
</feature>
<evidence type="ECO:0000256" key="1">
    <source>
        <dbReference type="ARBA" id="ARBA00004651"/>
    </source>
</evidence>
<dbReference type="PROSITE" id="PS51257">
    <property type="entry name" value="PROKAR_LIPOPROTEIN"/>
    <property type="match status" value="1"/>
</dbReference>
<keyword evidence="5 9" id="KW-0812">Transmembrane</keyword>
<feature type="transmembrane region" description="Helical" evidence="9">
    <location>
        <begin position="35"/>
        <end position="56"/>
    </location>
</feature>
<keyword evidence="3" id="KW-0050">Antiport</keyword>
<proteinExistence type="inferred from homology"/>
<feature type="domain" description="Na+/H+ antiporter NhaC-like C-terminal" evidence="10">
    <location>
        <begin position="161"/>
        <end position="445"/>
    </location>
</feature>
<evidence type="ECO:0000256" key="3">
    <source>
        <dbReference type="ARBA" id="ARBA00022449"/>
    </source>
</evidence>
<evidence type="ECO:0000256" key="2">
    <source>
        <dbReference type="ARBA" id="ARBA00022448"/>
    </source>
</evidence>
<keyword evidence="12" id="KW-1185">Reference proteome</keyword>
<keyword evidence="2" id="KW-0813">Transport</keyword>
<name>A0ABX8RAY9_9CLOT</name>
<feature type="transmembrane region" description="Helical" evidence="9">
    <location>
        <begin position="253"/>
        <end position="271"/>
    </location>
</feature>
<keyword evidence="6 9" id="KW-1133">Transmembrane helix</keyword>
<gene>
    <name evidence="11" type="ORF">KVH43_12895</name>
</gene>
<sequence>MKNNRSFKHIYIIFAVSMGAIAACIIKSIPLFYGFFIGVFFSIIVFMRNGFSFTALIKMILKGIKECFSVYIIVLLMGSIISVWIASGTVPTMIYYGFDYIVHMNYLLACFMIMVVISFAMGTAFGTISTIGIALLGIGKGLSIPEPILLGAIISGAFIADKISPISALVNLTIKTIDINYKDFFKNMLATLIPTLIVSAIIYYILGKSFTGEVDVSTLKAYQRNIFNTFTISPALLLFPITMIILAVVGVKVIPNMTFGLLGGICISIFFQGIQIKELMHAILFGYHARTGIEELDGILRGGGILPMIEVIFIIIGAVALSSIFEGTNTIAPMIDKMASNIKTKGALIARTSILSIVLTTVACDQTIGILLPGKFLKAKYEEFKIKKTILARSIADTGTTIAPLIPWNVNSIIITVITGVGATAYGLYTVLCYVSPVITILFGYLFVNKKEEFGNF</sequence>
<feature type="transmembrane region" description="Helical" evidence="9">
    <location>
        <begin position="426"/>
        <end position="448"/>
    </location>
</feature>
<comment type="subcellular location">
    <subcellularLocation>
        <location evidence="1">Cell membrane</location>
        <topology evidence="1">Multi-pass membrane protein</topology>
    </subcellularLocation>
</comment>